<dbReference type="RefSeq" id="WP_314003252.1">
    <property type="nucleotide sequence ID" value="NZ_JASJOT010000034.1"/>
</dbReference>
<evidence type="ECO:0000259" key="1">
    <source>
        <dbReference type="Pfam" id="PF13022"/>
    </source>
</evidence>
<evidence type="ECO:0000313" key="3">
    <source>
        <dbReference type="Proteomes" id="UP001228581"/>
    </source>
</evidence>
<proteinExistence type="predicted"/>
<name>A0ABT7CUY2_9BACT</name>
<reference evidence="2 3" key="1">
    <citation type="submission" date="2023-05" db="EMBL/GenBank/DDBJ databases">
        <authorList>
            <person name="Zhang X."/>
        </authorList>
    </citation>
    <scope>NUCLEOTIDE SEQUENCE [LARGE SCALE GENOMIC DNA]</scope>
    <source>
        <strain evidence="2 3">DM2B3-1</strain>
    </source>
</reference>
<accession>A0ABT7CUY2</accession>
<feature type="domain" description="Homeodomain phBC6A51-type" evidence="1">
    <location>
        <begin position="30"/>
        <end position="90"/>
    </location>
</feature>
<comment type="caution">
    <text evidence="2">The sequence shown here is derived from an EMBL/GenBank/DDBJ whole genome shotgun (WGS) entry which is preliminary data.</text>
</comment>
<dbReference type="InterPro" id="IPR010982">
    <property type="entry name" value="Lambda_DNA-bd_dom_sf"/>
</dbReference>
<gene>
    <name evidence="2" type="ORF">QNI19_31875</name>
</gene>
<dbReference type="EMBL" id="JASJOT010000034">
    <property type="protein sequence ID" value="MDJ1497581.1"/>
    <property type="molecule type" value="Genomic_DNA"/>
</dbReference>
<organism evidence="2 3">
    <name type="scientific">Xanthocytophaga flava</name>
    <dbReference type="NCBI Taxonomy" id="3048013"/>
    <lineage>
        <taxon>Bacteria</taxon>
        <taxon>Pseudomonadati</taxon>
        <taxon>Bacteroidota</taxon>
        <taxon>Cytophagia</taxon>
        <taxon>Cytophagales</taxon>
        <taxon>Rhodocytophagaceae</taxon>
        <taxon>Xanthocytophaga</taxon>
    </lineage>
</organism>
<keyword evidence="3" id="KW-1185">Reference proteome</keyword>
<dbReference type="Proteomes" id="UP001228581">
    <property type="component" value="Unassembled WGS sequence"/>
</dbReference>
<dbReference type="InterPro" id="IPR024978">
    <property type="entry name" value="Homeodomain_phBC6A51-type"/>
</dbReference>
<dbReference type="Pfam" id="PF13022">
    <property type="entry name" value="HTH_Tnp_1_2"/>
    <property type="match status" value="1"/>
</dbReference>
<evidence type="ECO:0000313" key="2">
    <source>
        <dbReference type="EMBL" id="MDJ1497581.1"/>
    </source>
</evidence>
<dbReference type="Gene3D" id="1.10.260.40">
    <property type="entry name" value="lambda repressor-like DNA-binding domains"/>
    <property type="match status" value="1"/>
</dbReference>
<protein>
    <recommendedName>
        <fullName evidence="1">Homeodomain phBC6A51-type domain-containing protein</fullName>
    </recommendedName>
</protein>
<sequence length="95" mass="10987">MSIFPSKDRSNNDQPPVPVSFDTLVKNSGMKKSFVANQLGIDSATFWKWRKDVSLINVKTIVTLSKLFHKEEEYIFECIMYTIRNPEATVIENEE</sequence>